<dbReference type="EMBL" id="CP015970">
    <property type="protein sequence ID" value="AOZ47286.1"/>
    <property type="molecule type" value="Genomic_DNA"/>
</dbReference>
<name>A0AAC8YFX4_9ACTN</name>
<dbReference type="EMBL" id="CP014352">
    <property type="protein sequence ID" value="AMS05819.1"/>
    <property type="molecule type" value="Genomic_DNA"/>
</dbReference>
<reference evidence="1 3" key="2">
    <citation type="submission" date="2016-02" db="EMBL/GenBank/DDBJ databases">
        <title>Complete Genome Sequence of Propionibacterium acidipropionici ATCC 55737.</title>
        <authorList>
            <person name="Luna Flores C.H."/>
            <person name="Nielsen L.K."/>
            <person name="Marcellin E."/>
        </authorList>
    </citation>
    <scope>NUCLEOTIDE SEQUENCE [LARGE SCALE GENOMIC DNA]</scope>
    <source>
        <strain evidence="1 3">ATCC 55737</strain>
    </source>
</reference>
<reference evidence="2 4" key="1">
    <citation type="journal article" date="2016" name="Plant Dis.">
        <title>Improved production of propionic acid using genome shuffling.</title>
        <authorList>
            <person name="Luna-Flores C.H."/>
            <person name="Palfreyman R.W."/>
            <person name="Kromer J.O."/>
            <person name="Nielsen L.K."/>
            <person name="Marcellin E."/>
        </authorList>
    </citation>
    <scope>NUCLEOTIDE SEQUENCE [LARGE SCALE GENOMIC DNA]</scope>
    <source>
        <strain evidence="2 4">F3E8</strain>
    </source>
</reference>
<dbReference type="Proteomes" id="UP000075221">
    <property type="component" value="Chromosome"/>
</dbReference>
<evidence type="ECO:0000313" key="3">
    <source>
        <dbReference type="Proteomes" id="UP000075221"/>
    </source>
</evidence>
<organism evidence="1 3">
    <name type="scientific">Acidipropionibacterium acidipropionici</name>
    <dbReference type="NCBI Taxonomy" id="1748"/>
    <lineage>
        <taxon>Bacteria</taxon>
        <taxon>Bacillati</taxon>
        <taxon>Actinomycetota</taxon>
        <taxon>Actinomycetes</taxon>
        <taxon>Propionibacteriales</taxon>
        <taxon>Propionibacteriaceae</taxon>
        <taxon>Acidipropionibacterium</taxon>
    </lineage>
</organism>
<accession>A0AAC8YFX4</accession>
<dbReference type="Gene3D" id="3.40.50.300">
    <property type="entry name" value="P-loop containing nucleotide triphosphate hydrolases"/>
    <property type="match status" value="1"/>
</dbReference>
<evidence type="ECO:0000313" key="4">
    <source>
        <dbReference type="Proteomes" id="UP000178666"/>
    </source>
</evidence>
<gene>
    <name evidence="2" type="ORF">A8L58_12015</name>
    <name evidence="1" type="ORF">AXH35_10575</name>
</gene>
<evidence type="ECO:0000313" key="1">
    <source>
        <dbReference type="EMBL" id="AMS05819.1"/>
    </source>
</evidence>
<dbReference type="Proteomes" id="UP000178666">
    <property type="component" value="Chromosome"/>
</dbReference>
<evidence type="ECO:0008006" key="5">
    <source>
        <dbReference type="Google" id="ProtNLM"/>
    </source>
</evidence>
<dbReference type="SUPFAM" id="SSF52540">
    <property type="entry name" value="P-loop containing nucleoside triphosphate hydrolases"/>
    <property type="match status" value="1"/>
</dbReference>
<keyword evidence="4" id="KW-1185">Reference proteome</keyword>
<sequence>MAILLLTSASGAPGVTTTALGLALCWPRDVLLVDADPHPSHAVESGYLVAGTDAGAGLADLAGAHRAGTDLTAALWRQVIALPGIDGRPSPTARYLSGFGHPAQPALFTMIWPAIAASLAELGDAGVDVIVDLGRAGPDGPPAELCARAGAVGVVTRCGLRPLAGLAVNAEILETVASRTTATVGLVTVGAGRPYSAREISAQFRMPVLAEMVEDPRAAAVLSDGAPGPRGWASGRYAAGLRHSASRLAGLLAEAAKEVAL</sequence>
<dbReference type="InterPro" id="IPR027417">
    <property type="entry name" value="P-loop_NTPase"/>
</dbReference>
<dbReference type="RefSeq" id="WP_062819822.1">
    <property type="nucleotide sequence ID" value="NZ_CP014352.1"/>
</dbReference>
<proteinExistence type="predicted"/>
<dbReference type="AlphaFoldDB" id="A0AAC8YFX4"/>
<protein>
    <recommendedName>
        <fullName evidence="5">MinD-like ATPase involved in chromosome partitioning or flagellar assembly</fullName>
    </recommendedName>
</protein>
<evidence type="ECO:0000313" key="2">
    <source>
        <dbReference type="EMBL" id="AOZ47286.1"/>
    </source>
</evidence>